<dbReference type="GO" id="GO:0000324">
    <property type="term" value="C:fungal-type vacuole"/>
    <property type="evidence" value="ECO:0007669"/>
    <property type="project" value="TreeGrafter"/>
</dbReference>
<name>A0A3M6ZF19_HORWE</name>
<feature type="transmembrane region" description="Helical" evidence="5">
    <location>
        <begin position="97"/>
        <end position="117"/>
    </location>
</feature>
<organism evidence="6 7">
    <name type="scientific">Hortaea werneckii</name>
    <name type="common">Black yeast</name>
    <name type="synonym">Cladosporium werneckii</name>
    <dbReference type="NCBI Taxonomy" id="91943"/>
    <lineage>
        <taxon>Eukaryota</taxon>
        <taxon>Fungi</taxon>
        <taxon>Dikarya</taxon>
        <taxon>Ascomycota</taxon>
        <taxon>Pezizomycotina</taxon>
        <taxon>Dothideomycetes</taxon>
        <taxon>Dothideomycetidae</taxon>
        <taxon>Mycosphaerellales</taxon>
        <taxon>Teratosphaeriaceae</taxon>
        <taxon>Hortaea</taxon>
    </lineage>
</organism>
<protein>
    <submittedName>
        <fullName evidence="6">Uncharacterized protein</fullName>
    </submittedName>
</protein>
<dbReference type="PANTHER" id="PTHR31465:SF8">
    <property type="entry name" value="DOMAIN PROTEIN, PUTATIVE (AFU_ORTHOLOGUE AFUA_6G14140)-RELATED"/>
    <property type="match status" value="1"/>
</dbReference>
<dbReference type="VEuPathDB" id="FungiDB:BTJ68_05878"/>
<dbReference type="Gene3D" id="3.40.50.1820">
    <property type="entry name" value="alpha/beta hydrolase"/>
    <property type="match status" value="1"/>
</dbReference>
<dbReference type="GO" id="GO:0005886">
    <property type="term" value="C:plasma membrane"/>
    <property type="evidence" value="ECO:0007669"/>
    <property type="project" value="TreeGrafter"/>
</dbReference>
<dbReference type="EMBL" id="QWIL01000761">
    <property type="protein sequence ID" value="RMY13777.1"/>
    <property type="molecule type" value="Genomic_DNA"/>
</dbReference>
<feature type="transmembrane region" description="Helical" evidence="5">
    <location>
        <begin position="138"/>
        <end position="161"/>
    </location>
</feature>
<keyword evidence="4 5" id="KW-0472">Membrane</keyword>
<gene>
    <name evidence="6" type="ORF">D0867_07347</name>
</gene>
<evidence type="ECO:0000256" key="5">
    <source>
        <dbReference type="SAM" id="Phobius"/>
    </source>
</evidence>
<dbReference type="InterPro" id="IPR007568">
    <property type="entry name" value="RTA1"/>
</dbReference>
<sequence length="502" mass="55333">MSLPVLFTRASASGDCTRDTCPASASIYGYAPDWDFNLFFAIGFGITALVFSHESLIWPKWRAYSLACAIGCLMESGGYVGRLLLSKDPFSDIGFKLNVVLLTIAPAFISAGIYITLKHAVIIFGRHLSHLPPNAYMYIFVACDIVSVILQGVGGSISAIADKKSVLDQGVNVMIAGLASQVFTLMVFFGLVIEYFIRCRRQRERLNLGTINLAKSAKFRLFVAAVTIAFLAIFARCCYRVAELCNGWGSEIMREEREFIILDSELWGDPSHMLALQEALRSRYPHQSLQFLITKSNAKAKTYDGICIGGERAAAEIEHYIHELSCNGLHTRRISIVGYSMGGLIARYAIGVLFQNRLFDFVQPANFTTFATPHVGASVKVFGGIDNLIDNFVSQRLSATGQQLFLVDDHLGTGKPLLYLLAERDSTFDQGLSCFQWFAAYGNITGDYCVPYTTATFDLSDPWTELLPGSSQKDTIKHATGAMVKDLSESSSRAESIMQSRI</sequence>
<feature type="transmembrane region" description="Helical" evidence="5">
    <location>
        <begin position="63"/>
        <end position="85"/>
    </location>
</feature>
<evidence type="ECO:0000256" key="4">
    <source>
        <dbReference type="ARBA" id="ARBA00023136"/>
    </source>
</evidence>
<dbReference type="OrthoDB" id="4521223at2759"/>
<dbReference type="Proteomes" id="UP000271337">
    <property type="component" value="Unassembled WGS sequence"/>
</dbReference>
<comment type="caution">
    <text evidence="6">The sequence shown here is derived from an EMBL/GenBank/DDBJ whole genome shotgun (WGS) entry which is preliminary data.</text>
</comment>
<evidence type="ECO:0000313" key="7">
    <source>
        <dbReference type="Proteomes" id="UP000271337"/>
    </source>
</evidence>
<comment type="subcellular location">
    <subcellularLocation>
        <location evidence="1">Membrane</location>
        <topology evidence="1">Multi-pass membrane protein</topology>
    </subcellularLocation>
</comment>
<feature type="transmembrane region" description="Helical" evidence="5">
    <location>
        <begin position="34"/>
        <end position="51"/>
    </location>
</feature>
<dbReference type="InterPro" id="IPR029058">
    <property type="entry name" value="AB_hydrolase_fold"/>
</dbReference>
<dbReference type="SUPFAM" id="SSF53474">
    <property type="entry name" value="alpha/beta-Hydrolases"/>
    <property type="match status" value="1"/>
</dbReference>
<dbReference type="AlphaFoldDB" id="A0A3M6ZF19"/>
<feature type="transmembrane region" description="Helical" evidence="5">
    <location>
        <begin position="217"/>
        <end position="235"/>
    </location>
</feature>
<evidence type="ECO:0000256" key="2">
    <source>
        <dbReference type="ARBA" id="ARBA00022692"/>
    </source>
</evidence>
<dbReference type="Pfam" id="PF04479">
    <property type="entry name" value="RTA1"/>
    <property type="match status" value="1"/>
</dbReference>
<proteinExistence type="predicted"/>
<evidence type="ECO:0000256" key="1">
    <source>
        <dbReference type="ARBA" id="ARBA00004141"/>
    </source>
</evidence>
<accession>A0A3M6ZF19</accession>
<feature type="transmembrane region" description="Helical" evidence="5">
    <location>
        <begin position="173"/>
        <end position="197"/>
    </location>
</feature>
<evidence type="ECO:0000256" key="3">
    <source>
        <dbReference type="ARBA" id="ARBA00022989"/>
    </source>
</evidence>
<keyword evidence="3 5" id="KW-1133">Transmembrane helix</keyword>
<reference evidence="6 7" key="1">
    <citation type="journal article" date="2018" name="BMC Genomics">
        <title>Genomic evidence for intraspecific hybridization in a clonal and extremely halotolerant yeast.</title>
        <authorList>
            <person name="Gostincar C."/>
            <person name="Stajich J.E."/>
            <person name="Zupancic J."/>
            <person name="Zalar P."/>
            <person name="Gunde-Cimerman N."/>
        </authorList>
    </citation>
    <scope>NUCLEOTIDE SEQUENCE [LARGE SCALE GENOMIC DNA]</scope>
    <source>
        <strain evidence="6 7">EXF-6669</strain>
    </source>
</reference>
<keyword evidence="2 5" id="KW-0812">Transmembrane</keyword>
<dbReference type="PANTHER" id="PTHR31465">
    <property type="entry name" value="PROTEIN RTA1-RELATED"/>
    <property type="match status" value="1"/>
</dbReference>
<evidence type="ECO:0000313" key="6">
    <source>
        <dbReference type="EMBL" id="RMY13777.1"/>
    </source>
</evidence>